<keyword evidence="8" id="KW-0472">Membrane</keyword>
<dbReference type="OrthoDB" id="3176960at2"/>
<accession>A0A5C8I7U1</accession>
<dbReference type="GO" id="GO:0071972">
    <property type="term" value="F:peptidoglycan L,D-transpeptidase activity"/>
    <property type="evidence" value="ECO:0007669"/>
    <property type="project" value="TreeGrafter"/>
</dbReference>
<keyword evidence="3 6" id="KW-0133">Cell shape</keyword>
<dbReference type="InterPro" id="IPR022029">
    <property type="entry name" value="YoaR-like_PG-bd"/>
</dbReference>
<dbReference type="SUPFAM" id="SSF141523">
    <property type="entry name" value="L,D-transpeptidase catalytic domain-like"/>
    <property type="match status" value="1"/>
</dbReference>
<feature type="compositionally biased region" description="Polar residues" evidence="7">
    <location>
        <begin position="18"/>
        <end position="27"/>
    </location>
</feature>
<keyword evidence="2" id="KW-0808">Transferase</keyword>
<dbReference type="EMBL" id="VRSX01000001">
    <property type="protein sequence ID" value="TXK15546.1"/>
    <property type="molecule type" value="Genomic_DNA"/>
</dbReference>
<dbReference type="PANTHER" id="PTHR30582">
    <property type="entry name" value="L,D-TRANSPEPTIDASE"/>
    <property type="match status" value="1"/>
</dbReference>
<dbReference type="GO" id="GO:0016740">
    <property type="term" value="F:transferase activity"/>
    <property type="evidence" value="ECO:0007669"/>
    <property type="project" value="UniProtKB-KW"/>
</dbReference>
<keyword evidence="8" id="KW-1133">Transmembrane helix</keyword>
<feature type="domain" description="L,D-TPase catalytic" evidence="9">
    <location>
        <begin position="374"/>
        <end position="494"/>
    </location>
</feature>
<feature type="region of interest" description="Disordered" evidence="7">
    <location>
        <begin position="1"/>
        <end position="32"/>
    </location>
</feature>
<comment type="pathway">
    <text evidence="1 6">Cell wall biogenesis; peptidoglycan biosynthesis.</text>
</comment>
<keyword evidence="11" id="KW-1185">Reference proteome</keyword>
<dbReference type="AlphaFoldDB" id="A0A5C8I7U1"/>
<evidence type="ECO:0000259" key="9">
    <source>
        <dbReference type="PROSITE" id="PS52029"/>
    </source>
</evidence>
<dbReference type="PROSITE" id="PS52029">
    <property type="entry name" value="LD_TPASE"/>
    <property type="match status" value="1"/>
</dbReference>
<dbReference type="InterPro" id="IPR038063">
    <property type="entry name" value="Transpep_catalytic_dom"/>
</dbReference>
<dbReference type="PANTHER" id="PTHR30582:SF2">
    <property type="entry name" value="L,D-TRANSPEPTIDASE YCIB-RELATED"/>
    <property type="match status" value="1"/>
</dbReference>
<comment type="caution">
    <text evidence="10">The sequence shown here is derived from an EMBL/GenBank/DDBJ whole genome shotgun (WGS) entry which is preliminary data.</text>
</comment>
<organism evidence="10 11">
    <name type="scientific">Microbacterium saccharophilum</name>
    <dbReference type="NCBI Taxonomy" id="1213358"/>
    <lineage>
        <taxon>Bacteria</taxon>
        <taxon>Bacillati</taxon>
        <taxon>Actinomycetota</taxon>
        <taxon>Actinomycetes</taxon>
        <taxon>Micrococcales</taxon>
        <taxon>Microbacteriaceae</taxon>
        <taxon>Microbacterium</taxon>
    </lineage>
</organism>
<gene>
    <name evidence="10" type="ORF">FVP74_03935</name>
</gene>
<evidence type="ECO:0000256" key="3">
    <source>
        <dbReference type="ARBA" id="ARBA00022960"/>
    </source>
</evidence>
<evidence type="ECO:0000313" key="11">
    <source>
        <dbReference type="Proteomes" id="UP000321949"/>
    </source>
</evidence>
<dbReference type="GO" id="GO:0071555">
    <property type="term" value="P:cell wall organization"/>
    <property type="evidence" value="ECO:0007669"/>
    <property type="project" value="UniProtKB-UniRule"/>
</dbReference>
<dbReference type="Gene3D" id="2.40.440.10">
    <property type="entry name" value="L,D-transpeptidase catalytic domain-like"/>
    <property type="match status" value="1"/>
</dbReference>
<dbReference type="GO" id="GO:0018104">
    <property type="term" value="P:peptidoglycan-protein cross-linking"/>
    <property type="evidence" value="ECO:0007669"/>
    <property type="project" value="TreeGrafter"/>
</dbReference>
<evidence type="ECO:0000256" key="2">
    <source>
        <dbReference type="ARBA" id="ARBA00022679"/>
    </source>
</evidence>
<feature type="active site" description="Nucleophile" evidence="6">
    <location>
        <position position="470"/>
    </location>
</feature>
<evidence type="ECO:0000256" key="7">
    <source>
        <dbReference type="SAM" id="MobiDB-lite"/>
    </source>
</evidence>
<dbReference type="Pfam" id="PF12229">
    <property type="entry name" value="PG_binding_4"/>
    <property type="match status" value="1"/>
</dbReference>
<dbReference type="CDD" id="cd16913">
    <property type="entry name" value="YkuD_like"/>
    <property type="match status" value="1"/>
</dbReference>
<feature type="transmembrane region" description="Helical" evidence="8">
    <location>
        <begin position="56"/>
        <end position="80"/>
    </location>
</feature>
<evidence type="ECO:0000256" key="5">
    <source>
        <dbReference type="ARBA" id="ARBA00023316"/>
    </source>
</evidence>
<dbReference type="InterPro" id="IPR050979">
    <property type="entry name" value="LD-transpeptidase"/>
</dbReference>
<dbReference type="Proteomes" id="UP000321949">
    <property type="component" value="Unassembled WGS sequence"/>
</dbReference>
<proteinExistence type="predicted"/>
<protein>
    <submittedName>
        <fullName evidence="10">L,D-transpeptidase family protein</fullName>
    </submittedName>
</protein>
<keyword evidence="4 6" id="KW-0573">Peptidoglycan synthesis</keyword>
<dbReference type="UniPathway" id="UPA00219"/>
<dbReference type="InterPro" id="IPR005490">
    <property type="entry name" value="LD_TPept_cat_dom"/>
</dbReference>
<evidence type="ECO:0000256" key="8">
    <source>
        <dbReference type="SAM" id="Phobius"/>
    </source>
</evidence>
<dbReference type="GO" id="GO:0005576">
    <property type="term" value="C:extracellular region"/>
    <property type="evidence" value="ECO:0007669"/>
    <property type="project" value="TreeGrafter"/>
</dbReference>
<dbReference type="Pfam" id="PF03734">
    <property type="entry name" value="YkuD"/>
    <property type="match status" value="1"/>
</dbReference>
<dbReference type="GO" id="GO:0008360">
    <property type="term" value="P:regulation of cell shape"/>
    <property type="evidence" value="ECO:0007669"/>
    <property type="project" value="UniProtKB-UniRule"/>
</dbReference>
<evidence type="ECO:0000313" key="10">
    <source>
        <dbReference type="EMBL" id="TXK15546.1"/>
    </source>
</evidence>
<name>A0A5C8I7U1_9MICO</name>
<feature type="active site" description="Proton donor/acceptor" evidence="6">
    <location>
        <position position="454"/>
    </location>
</feature>
<keyword evidence="5 6" id="KW-0961">Cell wall biogenesis/degradation</keyword>
<reference evidence="10 11" key="1">
    <citation type="submission" date="2019-08" db="EMBL/GenBank/DDBJ databases">
        <authorList>
            <person name="Dong K."/>
        </authorList>
    </citation>
    <scope>NUCLEOTIDE SEQUENCE [LARGE SCALE GENOMIC DNA]</scope>
    <source>
        <strain evidence="10 11">K-1</strain>
    </source>
</reference>
<evidence type="ECO:0000256" key="1">
    <source>
        <dbReference type="ARBA" id="ARBA00004752"/>
    </source>
</evidence>
<evidence type="ECO:0000256" key="6">
    <source>
        <dbReference type="PROSITE-ProRule" id="PRU01373"/>
    </source>
</evidence>
<sequence>MTGCHVTDVATKNGAEDSPSTAETTTVLPAADWAPTETAPAAQWATPEPARRKRHLGLWIGIPAGLVVAGAVAASLVLIAPGTAVAGVPVGFLTPGAATDAIQSRLAETTVTLGDGGPTLSGADLGAAIDAEAAASTAFGERPMWNVTQWFGDGYEVPLTIDTDTAIAALRDAAPTMFTDPVGATIAFDGTAYAVTPAIPGEGIDVESIRGALEDAFASGESTVTVAAEPALIEAATTTEIAQGTAASLNAMLEKIGFYVGEERTVPVPAATAADWLTVEADETGAFSITADPAKIQTFVDTLKSQVDQAPANATVLVNSAGTVLRTAVEGQEGRTLGDTSGVAKDFADQLAGGDGVYALPVEVAPHTTTEIVRLLEVDLSQQRLYLKENDAVVESWPISSGLDVSPTYQGRYMVNWHVRSQTMTASNPDNPYWNYEVENVEWVMYFNGDQAFHGVYWHNNFGNKMSHGCVGMPNWRAQQIYNWAPNGVDVWIHA</sequence>
<evidence type="ECO:0000256" key="4">
    <source>
        <dbReference type="ARBA" id="ARBA00022984"/>
    </source>
</evidence>
<keyword evidence="8" id="KW-0812">Transmembrane</keyword>